<dbReference type="EMBL" id="JAWDJW010011303">
    <property type="protein sequence ID" value="KAK3044897.1"/>
    <property type="molecule type" value="Genomic_DNA"/>
</dbReference>
<gene>
    <name evidence="1" type="ORF">LTS18_015108</name>
</gene>
<protein>
    <submittedName>
        <fullName evidence="1">Uncharacterized protein</fullName>
    </submittedName>
</protein>
<evidence type="ECO:0000313" key="2">
    <source>
        <dbReference type="Proteomes" id="UP001186974"/>
    </source>
</evidence>
<name>A0ACC3CUD5_9PEZI</name>
<organism evidence="1 2">
    <name type="scientific">Coniosporium uncinatum</name>
    <dbReference type="NCBI Taxonomy" id="93489"/>
    <lineage>
        <taxon>Eukaryota</taxon>
        <taxon>Fungi</taxon>
        <taxon>Dikarya</taxon>
        <taxon>Ascomycota</taxon>
        <taxon>Pezizomycotina</taxon>
        <taxon>Dothideomycetes</taxon>
        <taxon>Dothideomycetes incertae sedis</taxon>
        <taxon>Coniosporium</taxon>
    </lineage>
</organism>
<accession>A0ACC3CUD5</accession>
<reference evidence="1" key="1">
    <citation type="submission" date="2024-09" db="EMBL/GenBank/DDBJ databases">
        <title>Black Yeasts Isolated from many extreme environments.</title>
        <authorList>
            <person name="Coleine C."/>
            <person name="Stajich J.E."/>
            <person name="Selbmann L."/>
        </authorList>
    </citation>
    <scope>NUCLEOTIDE SEQUENCE</scope>
    <source>
        <strain evidence="1">CCFEE 5737</strain>
    </source>
</reference>
<feature type="non-terminal residue" evidence="1">
    <location>
        <position position="164"/>
    </location>
</feature>
<evidence type="ECO:0000313" key="1">
    <source>
        <dbReference type="EMBL" id="KAK3044897.1"/>
    </source>
</evidence>
<keyword evidence="2" id="KW-1185">Reference proteome</keyword>
<proteinExistence type="predicted"/>
<sequence length="164" mass="18374">MGIFSKTKSEKLPKARTKLTKKALADASERYKVGKKLDDADQASIDKDTGERKQSAYSDASTLVDTVRPADQTDMLHSLGYKNDSAESLPDRTRVRFILPEEERLDPRVVAAHERMLAKLSPDLWAYIITFLDAEDAASLAISSKNLLRLVGLDPWRNLNDPEN</sequence>
<dbReference type="Proteomes" id="UP001186974">
    <property type="component" value="Unassembled WGS sequence"/>
</dbReference>
<comment type="caution">
    <text evidence="1">The sequence shown here is derived from an EMBL/GenBank/DDBJ whole genome shotgun (WGS) entry which is preliminary data.</text>
</comment>